<feature type="domain" description="Phosphoribosyltransferase" evidence="2">
    <location>
        <begin position="128"/>
        <end position="223"/>
    </location>
</feature>
<dbReference type="InterPro" id="IPR051910">
    <property type="entry name" value="ComF/GntX_DNA_util-trans"/>
</dbReference>
<comment type="caution">
    <text evidence="3">The sequence shown here is derived from an EMBL/GenBank/DDBJ whole genome shotgun (WGS) entry which is preliminary data.</text>
</comment>
<dbReference type="CDD" id="cd06223">
    <property type="entry name" value="PRTases_typeI"/>
    <property type="match status" value="1"/>
</dbReference>
<accession>A0ABU6P0D1</accession>
<dbReference type="InterPro" id="IPR000836">
    <property type="entry name" value="PRTase_dom"/>
</dbReference>
<evidence type="ECO:0000259" key="2">
    <source>
        <dbReference type="Pfam" id="PF00156"/>
    </source>
</evidence>
<dbReference type="Gene3D" id="3.40.50.2020">
    <property type="match status" value="1"/>
</dbReference>
<comment type="similarity">
    <text evidence="1">Belongs to the ComF/GntX family.</text>
</comment>
<dbReference type="EMBL" id="JARTFS010000013">
    <property type="protein sequence ID" value="MED4402751.1"/>
    <property type="molecule type" value="Genomic_DNA"/>
</dbReference>
<proteinExistence type="inferred from homology"/>
<name>A0ABU6P0D1_9BACI</name>
<dbReference type="RefSeq" id="WP_066225608.1">
    <property type="nucleotide sequence ID" value="NZ_JARTFS010000013.1"/>
</dbReference>
<evidence type="ECO:0000256" key="1">
    <source>
        <dbReference type="ARBA" id="ARBA00008007"/>
    </source>
</evidence>
<dbReference type="PANTHER" id="PTHR47505:SF1">
    <property type="entry name" value="DNA UTILIZATION PROTEIN YHGH"/>
    <property type="match status" value="1"/>
</dbReference>
<sequence>MCHNELSFHMTWRNFLLIEETRMKVCESCNSHLKKIEGDICPKCSRENEGVCYDCKRWEDDPKWKNILDRNVSIYEYNPFMKELLARYKFRGDAEISNVFKEELCFTYKREFQKEVDLIVPIPLSEERLYERGFNQSVLLAQFLKAPIITPLIRINHEKQSKKSRRERINHSNYFTINDTICIKGKNLLLIDDIYTTGSTLRHAAKILKEKNAQNISSLTLIRS</sequence>
<gene>
    <name evidence="3" type="ORF">P9271_15710</name>
</gene>
<keyword evidence="4" id="KW-1185">Reference proteome</keyword>
<evidence type="ECO:0000313" key="3">
    <source>
        <dbReference type="EMBL" id="MED4402751.1"/>
    </source>
</evidence>
<evidence type="ECO:0000313" key="4">
    <source>
        <dbReference type="Proteomes" id="UP001342826"/>
    </source>
</evidence>
<dbReference type="Pfam" id="PF00156">
    <property type="entry name" value="Pribosyltran"/>
    <property type="match status" value="1"/>
</dbReference>
<dbReference type="Proteomes" id="UP001342826">
    <property type="component" value="Unassembled WGS sequence"/>
</dbReference>
<reference evidence="3 4" key="1">
    <citation type="submission" date="2023-03" db="EMBL/GenBank/DDBJ databases">
        <title>Bacillus Genome Sequencing.</title>
        <authorList>
            <person name="Dunlap C."/>
        </authorList>
    </citation>
    <scope>NUCLEOTIDE SEQUENCE [LARGE SCALE GENOMIC DNA]</scope>
    <source>
        <strain evidence="3 4">NRS-1717</strain>
    </source>
</reference>
<dbReference type="InterPro" id="IPR029057">
    <property type="entry name" value="PRTase-like"/>
</dbReference>
<protein>
    <submittedName>
        <fullName evidence="3">ComF family protein</fullName>
    </submittedName>
</protein>
<organism evidence="3 4">
    <name type="scientific">Metabacillus fastidiosus</name>
    <dbReference type="NCBI Taxonomy" id="1458"/>
    <lineage>
        <taxon>Bacteria</taxon>
        <taxon>Bacillati</taxon>
        <taxon>Bacillota</taxon>
        <taxon>Bacilli</taxon>
        <taxon>Bacillales</taxon>
        <taxon>Bacillaceae</taxon>
        <taxon>Metabacillus</taxon>
    </lineage>
</organism>
<dbReference type="PANTHER" id="PTHR47505">
    <property type="entry name" value="DNA UTILIZATION PROTEIN YHGH"/>
    <property type="match status" value="1"/>
</dbReference>
<dbReference type="SUPFAM" id="SSF53271">
    <property type="entry name" value="PRTase-like"/>
    <property type="match status" value="1"/>
</dbReference>